<dbReference type="RefSeq" id="WP_407338037.1">
    <property type="nucleotide sequence ID" value="NZ_CP136862.1"/>
</dbReference>
<gene>
    <name evidence="8" type="ORF">RZS28_12300</name>
</gene>
<evidence type="ECO:0000256" key="5">
    <source>
        <dbReference type="ARBA" id="ARBA00022833"/>
    </source>
</evidence>
<evidence type="ECO:0000256" key="3">
    <source>
        <dbReference type="ARBA" id="ARBA00022723"/>
    </source>
</evidence>
<evidence type="ECO:0000313" key="9">
    <source>
        <dbReference type="Proteomes" id="UP001626536"/>
    </source>
</evidence>
<keyword evidence="6 8" id="KW-0482">Metalloprotease</keyword>
<dbReference type="InterPro" id="IPR051156">
    <property type="entry name" value="Mito/Outer_Membr_Metalloprot"/>
</dbReference>
<evidence type="ECO:0000256" key="4">
    <source>
        <dbReference type="ARBA" id="ARBA00022801"/>
    </source>
</evidence>
<dbReference type="Pfam" id="PF01435">
    <property type="entry name" value="Peptidase_M48"/>
    <property type="match status" value="1"/>
</dbReference>
<feature type="domain" description="Peptidase M48" evidence="7">
    <location>
        <begin position="57"/>
        <end position="243"/>
    </location>
</feature>
<organism evidence="8 9">
    <name type="scientific">Methylocapsa polymorpha</name>
    <dbReference type="NCBI Taxonomy" id="3080828"/>
    <lineage>
        <taxon>Bacteria</taxon>
        <taxon>Pseudomonadati</taxon>
        <taxon>Pseudomonadota</taxon>
        <taxon>Alphaproteobacteria</taxon>
        <taxon>Hyphomicrobiales</taxon>
        <taxon>Beijerinckiaceae</taxon>
        <taxon>Methylocapsa</taxon>
    </lineage>
</organism>
<name>A0ABZ0HMR7_9HYPH</name>
<dbReference type="InterPro" id="IPR001915">
    <property type="entry name" value="Peptidase_M48"/>
</dbReference>
<keyword evidence="3" id="KW-0479">Metal-binding</keyword>
<dbReference type="EC" id="3.4.24.-" evidence="8"/>
<comment type="cofactor">
    <cofactor evidence="1">
        <name>Zn(2+)</name>
        <dbReference type="ChEBI" id="CHEBI:29105"/>
    </cofactor>
</comment>
<dbReference type="PANTHER" id="PTHR22726">
    <property type="entry name" value="METALLOENDOPEPTIDASE OMA1"/>
    <property type="match status" value="1"/>
</dbReference>
<keyword evidence="5" id="KW-0862">Zinc</keyword>
<sequence length="479" mass="51236">MAAAALALAACATMEPQGGQPFQAAAPPPRPSGAEAKRSAEHARMIALFDGEYRDPAAERYLNEVLVKLANAGERGSEPYKVTILNSPIVNAFALPPGNLYVTRGLLALANDAAEVAAVMAHEIAHITAKHAVRREEEEKRAAVISQAASVLQNKQKSEEVEASARRTIASFSRLQELEADQIGIKVISRAGFDPYGAARFLDALGRSAALRTSLIGQYASANKPDILATHPSTPERVAAATSAARQIGAPGLGATDRASYLAAIDGMAFGDNPSEGSIRGRKFVHGRLGFAFLAPDGFVLENSSRALLGVTSGGDEALRLDSVKVAPATTLQAYMTSGWIDGLEESSIEATEINNSPAVIATARAGEWSFRLAVIRFQPSEVYRLIFATRALTDASEKRFRASIDSFHHASEEEIRAVRPWQIAIVAAKPGDTAETLAARMAVPDRQLDFFLLINGLERRGPLQAGERYKIIVEQPSE</sequence>
<evidence type="ECO:0000256" key="1">
    <source>
        <dbReference type="ARBA" id="ARBA00001947"/>
    </source>
</evidence>
<evidence type="ECO:0000259" key="7">
    <source>
        <dbReference type="Pfam" id="PF01435"/>
    </source>
</evidence>
<proteinExistence type="predicted"/>
<evidence type="ECO:0000313" key="8">
    <source>
        <dbReference type="EMBL" id="WOJ88597.1"/>
    </source>
</evidence>
<keyword evidence="2" id="KW-0645">Protease</keyword>
<dbReference type="PANTHER" id="PTHR22726:SF1">
    <property type="entry name" value="METALLOENDOPEPTIDASE OMA1, MITOCHONDRIAL"/>
    <property type="match status" value="1"/>
</dbReference>
<dbReference type="Gene3D" id="3.30.2010.10">
    <property type="entry name" value="Metalloproteases ('zincins'), catalytic domain"/>
    <property type="match status" value="1"/>
</dbReference>
<dbReference type="GO" id="GO:0008237">
    <property type="term" value="F:metallopeptidase activity"/>
    <property type="evidence" value="ECO:0007669"/>
    <property type="project" value="UniProtKB-KW"/>
</dbReference>
<dbReference type="CDD" id="cd07324">
    <property type="entry name" value="M48C_Oma1-like"/>
    <property type="match status" value="1"/>
</dbReference>
<accession>A0ABZ0HMR7</accession>
<dbReference type="Proteomes" id="UP001626536">
    <property type="component" value="Chromosome"/>
</dbReference>
<keyword evidence="9" id="KW-1185">Reference proteome</keyword>
<protein>
    <submittedName>
        <fullName evidence="8">M48 family metalloprotease</fullName>
        <ecNumber evidence="8">3.4.24.-</ecNumber>
    </submittedName>
</protein>
<reference evidence="8 9" key="1">
    <citation type="submission" date="2023-10" db="EMBL/GenBank/DDBJ databases">
        <title>Novel methanotroph of the genus Methylocapsa from a subarctic wetland.</title>
        <authorList>
            <person name="Belova S.E."/>
            <person name="Oshkin I.Y."/>
            <person name="Miroshnikov K."/>
            <person name="Dedysh S.N."/>
        </authorList>
    </citation>
    <scope>NUCLEOTIDE SEQUENCE [LARGE SCALE GENOMIC DNA]</scope>
    <source>
        <strain evidence="8 9">RX1</strain>
    </source>
</reference>
<keyword evidence="4 8" id="KW-0378">Hydrolase</keyword>
<dbReference type="EMBL" id="CP136862">
    <property type="protein sequence ID" value="WOJ88597.1"/>
    <property type="molecule type" value="Genomic_DNA"/>
</dbReference>
<evidence type="ECO:0000256" key="2">
    <source>
        <dbReference type="ARBA" id="ARBA00022670"/>
    </source>
</evidence>
<evidence type="ECO:0000256" key="6">
    <source>
        <dbReference type="ARBA" id="ARBA00023049"/>
    </source>
</evidence>